<evidence type="ECO:0000256" key="3">
    <source>
        <dbReference type="ARBA" id="ARBA00009284"/>
    </source>
</evidence>
<keyword evidence="8" id="KW-1185">Reference proteome</keyword>
<gene>
    <name evidence="7" type="ORF">SLNSH_06975</name>
</gene>
<comment type="caution">
    <text evidence="7">The sequence shown here is derived from an EMBL/GenBank/DDBJ whole genome shotgun (WGS) entry which is preliminary data.</text>
</comment>
<feature type="chain" id="PRO_5015730799" evidence="5">
    <location>
        <begin position="41"/>
        <end position="529"/>
    </location>
</feature>
<dbReference type="GO" id="GO:0030288">
    <property type="term" value="C:outer membrane-bounded periplasmic space"/>
    <property type="evidence" value="ECO:0007669"/>
    <property type="project" value="TreeGrafter"/>
</dbReference>
<dbReference type="InterPro" id="IPR011013">
    <property type="entry name" value="Gal_mutarotase_sf_dom"/>
</dbReference>
<dbReference type="Proteomes" id="UP000239772">
    <property type="component" value="Unassembled WGS sequence"/>
</dbReference>
<dbReference type="PROSITE" id="PS51318">
    <property type="entry name" value="TAT"/>
    <property type="match status" value="1"/>
</dbReference>
<comment type="similarity">
    <text evidence="3">Belongs to the OpgD/OpgG family.</text>
</comment>
<dbReference type="GO" id="GO:0030246">
    <property type="term" value="F:carbohydrate binding"/>
    <property type="evidence" value="ECO:0007669"/>
    <property type="project" value="InterPro"/>
</dbReference>
<name>A0A2T1HVQ6_9HYPH</name>
<dbReference type="InterPro" id="IPR013783">
    <property type="entry name" value="Ig-like_fold"/>
</dbReference>
<dbReference type="PANTHER" id="PTHR30504:SF2">
    <property type="entry name" value="GLUCANS BIOSYNTHESIS PROTEIN G"/>
    <property type="match status" value="1"/>
</dbReference>
<reference evidence="8" key="1">
    <citation type="submission" date="2018-03" db="EMBL/GenBank/DDBJ databases">
        <authorList>
            <person name="Sun L."/>
            <person name="Liu H."/>
            <person name="Chen W."/>
            <person name="Huang K."/>
            <person name="Liu W."/>
            <person name="Gao X."/>
        </authorList>
    </citation>
    <scope>NUCLEOTIDE SEQUENCE [LARGE SCALE GENOMIC DNA]</scope>
    <source>
        <strain evidence="8">SH9</strain>
    </source>
</reference>
<dbReference type="OrthoDB" id="9777817at2"/>
<feature type="signal peptide" evidence="5">
    <location>
        <begin position="1"/>
        <end position="40"/>
    </location>
</feature>
<dbReference type="GO" id="GO:0051274">
    <property type="term" value="P:beta-glucan biosynthetic process"/>
    <property type="evidence" value="ECO:0007669"/>
    <property type="project" value="TreeGrafter"/>
</dbReference>
<dbReference type="InterPro" id="IPR007444">
    <property type="entry name" value="Glucan_biosyn_MdoG_C"/>
</dbReference>
<feature type="domain" description="Glucan biosynthesis periplasmic MdoG C-terminal" evidence="6">
    <location>
        <begin position="58"/>
        <end position="527"/>
    </location>
</feature>
<dbReference type="UniPathway" id="UPA00637"/>
<dbReference type="Gene3D" id="2.70.98.10">
    <property type="match status" value="1"/>
</dbReference>
<dbReference type="RefSeq" id="WP_106335958.1">
    <property type="nucleotide sequence ID" value="NZ_PVZS01000006.1"/>
</dbReference>
<dbReference type="PIRSF" id="PIRSF006281">
    <property type="entry name" value="MdoG"/>
    <property type="match status" value="1"/>
</dbReference>
<evidence type="ECO:0000256" key="2">
    <source>
        <dbReference type="ARBA" id="ARBA00005001"/>
    </source>
</evidence>
<evidence type="ECO:0000259" key="6">
    <source>
        <dbReference type="Pfam" id="PF04349"/>
    </source>
</evidence>
<dbReference type="SUPFAM" id="SSF74650">
    <property type="entry name" value="Galactose mutarotase-like"/>
    <property type="match status" value="1"/>
</dbReference>
<evidence type="ECO:0000313" key="8">
    <source>
        <dbReference type="Proteomes" id="UP000239772"/>
    </source>
</evidence>
<comment type="subcellular location">
    <subcellularLocation>
        <location evidence="1">Periplasm</location>
    </subcellularLocation>
</comment>
<dbReference type="SUPFAM" id="SSF81296">
    <property type="entry name" value="E set domains"/>
    <property type="match status" value="1"/>
</dbReference>
<evidence type="ECO:0000256" key="4">
    <source>
        <dbReference type="ARBA" id="ARBA00022764"/>
    </source>
</evidence>
<dbReference type="Pfam" id="PF04349">
    <property type="entry name" value="MdoG"/>
    <property type="match status" value="1"/>
</dbReference>
<dbReference type="EMBL" id="PVZS01000006">
    <property type="protein sequence ID" value="PSC05715.1"/>
    <property type="molecule type" value="Genomic_DNA"/>
</dbReference>
<evidence type="ECO:0000256" key="5">
    <source>
        <dbReference type="SAM" id="SignalP"/>
    </source>
</evidence>
<evidence type="ECO:0000313" key="7">
    <source>
        <dbReference type="EMBL" id="PSC05715.1"/>
    </source>
</evidence>
<dbReference type="GO" id="GO:0003824">
    <property type="term" value="F:catalytic activity"/>
    <property type="evidence" value="ECO:0007669"/>
    <property type="project" value="InterPro"/>
</dbReference>
<dbReference type="InterPro" id="IPR014718">
    <property type="entry name" value="GH-type_carb-bd"/>
</dbReference>
<dbReference type="PANTHER" id="PTHR30504">
    <property type="entry name" value="GLUCANS BIOSYNTHESIS PROTEIN"/>
    <property type="match status" value="1"/>
</dbReference>
<dbReference type="InterPro" id="IPR014438">
    <property type="entry name" value="Glucan_biosyn_MdoG/MdoD"/>
</dbReference>
<keyword evidence="4" id="KW-0574">Periplasm</keyword>
<dbReference type="InterPro" id="IPR006311">
    <property type="entry name" value="TAT_signal"/>
</dbReference>
<sequence>MSSVKPAIFSGGTGLPVDRRTVLSMGLAAGAAAFAGPALAQNFATQAMQNALGEGQRFNATTLTDLAKLLAKRPYQAPPNDLPDPFNNLTYEQYIGIRAQPNAFLWSNEGRGFTVEPLHRGFAFQNAVSLFTIEDGLVRRVVYDRSRFDYGRLNVPATLPDLGFSGFRVFGDAQNDRTREIAIFQGATFFRSSARGQNLGVMARGLTLKAGDPKGEEFPLFRAFWIEQPAARTDNLVIYALLDSESVTGAYRFTLRPGDVTIIDAELTLFPRSAVENWGVAGMTSTYLFGPNDRRNVDDVRPAVYESGGLQIHNGNDEWIWRPLSNPETLQISAFVDPSPKGFGLIQRDRDSSAFLDDDQMFERRPSLWIEPIGDWSPGLVQLIEIPTESEINDNVLTYWRPKQPLQPGAEVSLAYRQFWCWLPPERVGLATVAATRVGRGRTNTSRRFMVDFTGEMLKQTQTVLELKAMLSTAPGTVANLRLWPYPERKLYRVGFELEPGNESACELRLVLEAGGKPLSETWLYRWTP</sequence>
<comment type="pathway">
    <text evidence="2">Glycan metabolism; osmoregulated periplasmic glucan (OPG) biosynthesis.</text>
</comment>
<evidence type="ECO:0000256" key="1">
    <source>
        <dbReference type="ARBA" id="ARBA00004418"/>
    </source>
</evidence>
<dbReference type="AlphaFoldDB" id="A0A2T1HVQ6"/>
<dbReference type="Gene3D" id="2.60.40.10">
    <property type="entry name" value="Immunoglobulins"/>
    <property type="match status" value="1"/>
</dbReference>
<protein>
    <submittedName>
        <fullName evidence="7">Glucan biosynthesis protein D</fullName>
    </submittedName>
</protein>
<dbReference type="InterPro" id="IPR014756">
    <property type="entry name" value="Ig_E-set"/>
</dbReference>
<keyword evidence="5" id="KW-0732">Signal</keyword>
<accession>A0A2T1HVQ6</accession>
<organism evidence="7 8">
    <name type="scientific">Alsobacter soli</name>
    <dbReference type="NCBI Taxonomy" id="2109933"/>
    <lineage>
        <taxon>Bacteria</taxon>
        <taxon>Pseudomonadati</taxon>
        <taxon>Pseudomonadota</taxon>
        <taxon>Alphaproteobacteria</taxon>
        <taxon>Hyphomicrobiales</taxon>
        <taxon>Alsobacteraceae</taxon>
        <taxon>Alsobacter</taxon>
    </lineage>
</organism>
<proteinExistence type="inferred from homology"/>